<proteinExistence type="predicted"/>
<dbReference type="Pfam" id="PF13280">
    <property type="entry name" value="WYL"/>
    <property type="match status" value="1"/>
</dbReference>
<dbReference type="KEGG" id="kse:Ksed_14000"/>
<protein>
    <submittedName>
        <fullName evidence="4">Predicted transcriptional regulator</fullName>
    </submittedName>
</protein>
<evidence type="ECO:0000313" key="4">
    <source>
        <dbReference type="EMBL" id="ACV06427.1"/>
    </source>
</evidence>
<accession>C7NHS0</accession>
<dbReference type="PIRSF" id="PIRSF016838">
    <property type="entry name" value="PafC"/>
    <property type="match status" value="1"/>
</dbReference>
<dbReference type="InterPro" id="IPR043839">
    <property type="entry name" value="PafC_HTH"/>
</dbReference>
<dbReference type="InterPro" id="IPR028349">
    <property type="entry name" value="PafC-like"/>
</dbReference>
<keyword evidence="5" id="KW-1185">Reference proteome</keyword>
<gene>
    <name evidence="4" type="ordered locus">Ksed_14000</name>
</gene>
<reference evidence="4 5" key="1">
    <citation type="journal article" date="2009" name="Stand. Genomic Sci.">
        <title>Complete genome sequence of Kytococcus sedentarius type strain (541).</title>
        <authorList>
            <person name="Sims D."/>
            <person name="Brettin T."/>
            <person name="Detter J.C."/>
            <person name="Han C."/>
            <person name="Lapidus A."/>
            <person name="Copeland A."/>
            <person name="Glavina Del Rio T."/>
            <person name="Nolan M."/>
            <person name="Chen F."/>
            <person name="Lucas S."/>
            <person name="Tice H."/>
            <person name="Cheng J.F."/>
            <person name="Bruce D."/>
            <person name="Goodwin L."/>
            <person name="Pitluck S."/>
            <person name="Ovchinnikova G."/>
            <person name="Pati A."/>
            <person name="Ivanova N."/>
            <person name="Mavrommatis K."/>
            <person name="Chen A."/>
            <person name="Palaniappan K."/>
            <person name="D'haeseleer P."/>
            <person name="Chain P."/>
            <person name="Bristow J."/>
            <person name="Eisen J.A."/>
            <person name="Markowitz V."/>
            <person name="Hugenholtz P."/>
            <person name="Schneider S."/>
            <person name="Goker M."/>
            <person name="Pukall R."/>
            <person name="Kyrpides N.C."/>
            <person name="Klenk H.P."/>
        </authorList>
    </citation>
    <scope>NUCLEOTIDE SEQUENCE [LARGE SCALE GENOMIC DNA]</scope>
    <source>
        <strain evidence="5">ATCC 14392 / DSM 20547 / JCM 11482 / CCUG 33030 / NBRC 15357 / NCTC 11040 / CCM 314 / 541</strain>
    </source>
</reference>
<feature type="domain" description="PafC HTH" evidence="2">
    <location>
        <begin position="9"/>
        <end position="122"/>
    </location>
</feature>
<dbReference type="InterPro" id="IPR026881">
    <property type="entry name" value="WYL_dom"/>
</dbReference>
<evidence type="ECO:0000313" key="5">
    <source>
        <dbReference type="Proteomes" id="UP000006666"/>
    </source>
</evidence>
<evidence type="ECO:0000259" key="3">
    <source>
        <dbReference type="Pfam" id="PF25583"/>
    </source>
</evidence>
<dbReference type="InterPro" id="IPR057727">
    <property type="entry name" value="WCX_dom"/>
</dbReference>
<name>C7NHS0_KYTSD</name>
<dbReference type="PANTHER" id="PTHR34580:SF1">
    <property type="entry name" value="PROTEIN PAFC"/>
    <property type="match status" value="1"/>
</dbReference>
<evidence type="ECO:0000259" key="1">
    <source>
        <dbReference type="Pfam" id="PF13280"/>
    </source>
</evidence>
<dbReference type="Pfam" id="PF19187">
    <property type="entry name" value="HTH_PafC"/>
    <property type="match status" value="1"/>
</dbReference>
<dbReference type="HOGENOM" id="CLU_041141_2_0_11"/>
<dbReference type="AlphaFoldDB" id="C7NHS0"/>
<dbReference type="RefSeq" id="WP_015779372.1">
    <property type="nucleotide sequence ID" value="NC_013169.1"/>
</dbReference>
<dbReference type="Proteomes" id="UP000006666">
    <property type="component" value="Chromosome"/>
</dbReference>
<dbReference type="PROSITE" id="PS52050">
    <property type="entry name" value="WYL"/>
    <property type="match status" value="1"/>
</dbReference>
<dbReference type="Pfam" id="PF25583">
    <property type="entry name" value="WCX"/>
    <property type="match status" value="1"/>
</dbReference>
<feature type="domain" description="WYL" evidence="1">
    <location>
        <begin position="151"/>
        <end position="217"/>
    </location>
</feature>
<sequence>MAAESATARLERLLSMVPWLLQRQGVEIEEAARTFGVTPASLERDLQLIFMCGLPGRMPDDLIEAEWAGGHVYLRNADTIARPLRLGPDEATALVAGLRSVAGAPGLPAEDRENAHRLAERIVGAAGPLRSLVEGTVVQEAASPQDDPLAADLRRAVQEQRRVRLVHVAHGRDEASTREVSPMRVVAVDGQTYLEAWCHTAQGVRLFRLDRIASAQVLDADGTPPLEAEPKDLDAGTYAGGPDDVEVVLDLSPEADWVAEYYGAVDLEELSVPPAGATDLREPAAGRRRVVVRAADPSWVKRLVWSTGGAVMVAAPGTLVAEVRQGAHTAVARLSRRSAATVE</sequence>
<dbReference type="eggNOG" id="COG2378">
    <property type="taxonomic scope" value="Bacteria"/>
</dbReference>
<feature type="domain" description="WCX" evidence="3">
    <location>
        <begin position="244"/>
        <end position="330"/>
    </location>
</feature>
<evidence type="ECO:0000259" key="2">
    <source>
        <dbReference type="Pfam" id="PF19187"/>
    </source>
</evidence>
<dbReference type="PANTHER" id="PTHR34580">
    <property type="match status" value="1"/>
</dbReference>
<dbReference type="InterPro" id="IPR051534">
    <property type="entry name" value="CBASS_pafABC_assoc_protein"/>
</dbReference>
<organism evidence="4 5">
    <name type="scientific">Kytococcus sedentarius (strain ATCC 14392 / DSM 20547 / JCM 11482 / CCUG 33030 / NBRC 15357 / NCTC 11040 / CCM 314 / 541)</name>
    <name type="common">Micrococcus sedentarius</name>
    <dbReference type="NCBI Taxonomy" id="478801"/>
    <lineage>
        <taxon>Bacteria</taxon>
        <taxon>Bacillati</taxon>
        <taxon>Actinomycetota</taxon>
        <taxon>Actinomycetes</taxon>
        <taxon>Micrococcales</taxon>
        <taxon>Kytococcaceae</taxon>
        <taxon>Kytococcus</taxon>
    </lineage>
</organism>
<dbReference type="STRING" id="478801.Ksed_14000"/>
<dbReference type="EMBL" id="CP001686">
    <property type="protein sequence ID" value="ACV06427.1"/>
    <property type="molecule type" value="Genomic_DNA"/>
</dbReference>